<feature type="transmembrane region" description="Helical" evidence="6">
    <location>
        <begin position="187"/>
        <end position="210"/>
    </location>
</feature>
<name>A0ABV9K9E9_9PORP</name>
<evidence type="ECO:0000256" key="3">
    <source>
        <dbReference type="ARBA" id="ARBA00022692"/>
    </source>
</evidence>
<organism evidence="8 9">
    <name type="scientific">Falsiporphyromonas endometrii</name>
    <dbReference type="NCBI Taxonomy" id="1387297"/>
    <lineage>
        <taxon>Bacteria</taxon>
        <taxon>Pseudomonadati</taxon>
        <taxon>Bacteroidota</taxon>
        <taxon>Bacteroidia</taxon>
        <taxon>Bacteroidales</taxon>
        <taxon>Porphyromonadaceae</taxon>
        <taxon>Falsiporphyromonas</taxon>
    </lineage>
</organism>
<feature type="transmembrane region" description="Helical" evidence="6">
    <location>
        <begin position="222"/>
        <end position="240"/>
    </location>
</feature>
<feature type="transmembrane region" description="Helical" evidence="6">
    <location>
        <begin position="93"/>
        <end position="110"/>
    </location>
</feature>
<dbReference type="PANTHER" id="PTHR33545:SF5">
    <property type="entry name" value="UPF0750 MEMBRANE PROTEIN YITT"/>
    <property type="match status" value="1"/>
</dbReference>
<accession>A0ABV9K9E9</accession>
<feature type="transmembrane region" description="Helical" evidence="6">
    <location>
        <begin position="67"/>
        <end position="86"/>
    </location>
</feature>
<feature type="domain" description="DUF2179" evidence="7">
    <location>
        <begin position="269"/>
        <end position="323"/>
    </location>
</feature>
<keyword evidence="4 6" id="KW-1133">Transmembrane helix</keyword>
<sequence length="332" mass="36167">MTAEKTPVVKRKKSTMLLLRDLLFIFLGVASYTVGWTAFILSQDVTSGGLAGITTIIQIATNIPATIPYNLINVGLLVISLIFLGWKFSLKTIIGVLMLAVTIPVGQALFTPTDTTRGLEIYNNLPGFIRDSVHNIGPMLQNEPFVALIIGSILCGLGLGFVFSVNGSTGGTDVVVAIINKYKNVSLGRAMIMVDSCIITTGCLVSHYMGPQFPWPVALGKLAFSVVEIVVVAQTLDFFMNSNRQSVQFFIFSLKYEEINEAITKRLGRGCTILNAEGGYSRKPAKVLMVIARKNMSVPIYRIINKIDPKAFVSEGRVRGVYGEGFDALDKK</sequence>
<evidence type="ECO:0000313" key="8">
    <source>
        <dbReference type="EMBL" id="MFC4666605.1"/>
    </source>
</evidence>
<dbReference type="CDD" id="cd16380">
    <property type="entry name" value="YitT_C"/>
    <property type="match status" value="1"/>
</dbReference>
<evidence type="ECO:0000256" key="4">
    <source>
        <dbReference type="ARBA" id="ARBA00022989"/>
    </source>
</evidence>
<evidence type="ECO:0000256" key="1">
    <source>
        <dbReference type="ARBA" id="ARBA00004651"/>
    </source>
</evidence>
<keyword evidence="5 6" id="KW-0472">Membrane</keyword>
<gene>
    <name evidence="8" type="ORF">ACFO3G_08365</name>
</gene>
<dbReference type="PIRSF" id="PIRSF006483">
    <property type="entry name" value="Membrane_protein_YitT"/>
    <property type="match status" value="1"/>
</dbReference>
<evidence type="ECO:0000256" key="6">
    <source>
        <dbReference type="SAM" id="Phobius"/>
    </source>
</evidence>
<dbReference type="InterPro" id="IPR003740">
    <property type="entry name" value="YitT"/>
</dbReference>
<keyword evidence="3 6" id="KW-0812">Transmembrane</keyword>
<dbReference type="EMBL" id="JBHSGO010000209">
    <property type="protein sequence ID" value="MFC4666605.1"/>
    <property type="molecule type" value="Genomic_DNA"/>
</dbReference>
<keyword evidence="9" id="KW-1185">Reference proteome</keyword>
<dbReference type="Pfam" id="PF10035">
    <property type="entry name" value="DUF2179"/>
    <property type="match status" value="1"/>
</dbReference>
<dbReference type="InterPro" id="IPR015867">
    <property type="entry name" value="N-reg_PII/ATP_PRibTrfase_C"/>
</dbReference>
<evidence type="ECO:0000256" key="5">
    <source>
        <dbReference type="ARBA" id="ARBA00023136"/>
    </source>
</evidence>
<dbReference type="Pfam" id="PF02588">
    <property type="entry name" value="YitT_membrane"/>
    <property type="match status" value="1"/>
</dbReference>
<evidence type="ECO:0000313" key="9">
    <source>
        <dbReference type="Proteomes" id="UP001596020"/>
    </source>
</evidence>
<feature type="transmembrane region" description="Helical" evidence="6">
    <location>
        <begin position="21"/>
        <end position="41"/>
    </location>
</feature>
<comment type="caution">
    <text evidence="8">The sequence shown here is derived from an EMBL/GenBank/DDBJ whole genome shotgun (WGS) entry which is preliminary data.</text>
</comment>
<dbReference type="InterPro" id="IPR019264">
    <property type="entry name" value="DUF2179"/>
</dbReference>
<feature type="transmembrane region" description="Helical" evidence="6">
    <location>
        <begin position="145"/>
        <end position="166"/>
    </location>
</feature>
<keyword evidence="2" id="KW-1003">Cell membrane</keyword>
<evidence type="ECO:0000256" key="2">
    <source>
        <dbReference type="ARBA" id="ARBA00022475"/>
    </source>
</evidence>
<proteinExistence type="predicted"/>
<dbReference type="PANTHER" id="PTHR33545">
    <property type="entry name" value="UPF0750 MEMBRANE PROTEIN YITT-RELATED"/>
    <property type="match status" value="1"/>
</dbReference>
<evidence type="ECO:0000259" key="7">
    <source>
        <dbReference type="Pfam" id="PF10035"/>
    </source>
</evidence>
<reference evidence="9" key="1">
    <citation type="journal article" date="2019" name="Int. J. Syst. Evol. Microbiol.">
        <title>The Global Catalogue of Microorganisms (GCM) 10K type strain sequencing project: providing services to taxonomists for standard genome sequencing and annotation.</title>
        <authorList>
            <consortium name="The Broad Institute Genomics Platform"/>
            <consortium name="The Broad Institute Genome Sequencing Center for Infectious Disease"/>
            <person name="Wu L."/>
            <person name="Ma J."/>
        </authorList>
    </citation>
    <scope>NUCLEOTIDE SEQUENCE [LARGE SCALE GENOMIC DNA]</scope>
    <source>
        <strain evidence="9">CGMCC 4.7357</strain>
    </source>
</reference>
<dbReference type="RefSeq" id="WP_380079837.1">
    <property type="nucleotide sequence ID" value="NZ_JBHSGO010000209.1"/>
</dbReference>
<dbReference type="Gene3D" id="3.30.70.120">
    <property type="match status" value="1"/>
</dbReference>
<protein>
    <submittedName>
        <fullName evidence="8">YitT family protein</fullName>
    </submittedName>
</protein>
<comment type="subcellular location">
    <subcellularLocation>
        <location evidence="1">Cell membrane</location>
        <topology evidence="1">Multi-pass membrane protein</topology>
    </subcellularLocation>
</comment>
<dbReference type="InterPro" id="IPR051461">
    <property type="entry name" value="UPF0750_membrane"/>
</dbReference>
<dbReference type="Proteomes" id="UP001596020">
    <property type="component" value="Unassembled WGS sequence"/>
</dbReference>